<reference evidence="7" key="1">
    <citation type="journal article" date="2019" name="Int. J. Syst. Evol. Microbiol.">
        <title>The Global Catalogue of Microorganisms (GCM) 10K type strain sequencing project: providing services to taxonomists for standard genome sequencing and annotation.</title>
        <authorList>
            <consortium name="The Broad Institute Genomics Platform"/>
            <consortium name="The Broad Institute Genome Sequencing Center for Infectious Disease"/>
            <person name="Wu L."/>
            <person name="Ma J."/>
        </authorList>
    </citation>
    <scope>NUCLEOTIDE SEQUENCE [LARGE SCALE GENOMIC DNA]</scope>
    <source>
        <strain evidence="7">JCM 13008</strain>
    </source>
</reference>
<dbReference type="PROSITE" id="PS00687">
    <property type="entry name" value="ALDEHYDE_DEHYDR_GLU"/>
    <property type="match status" value="1"/>
</dbReference>
<dbReference type="Proteomes" id="UP001501581">
    <property type="component" value="Unassembled WGS sequence"/>
</dbReference>
<dbReference type="InterPro" id="IPR016162">
    <property type="entry name" value="Ald_DH_N"/>
</dbReference>
<dbReference type="CDD" id="cd07138">
    <property type="entry name" value="ALDH_CddD_SSP0762"/>
    <property type="match status" value="1"/>
</dbReference>
<name>A0ABP4EHV7_9ACTN</name>
<dbReference type="InterPro" id="IPR029510">
    <property type="entry name" value="Ald_DH_CS_GLU"/>
</dbReference>
<dbReference type="InterPro" id="IPR015590">
    <property type="entry name" value="Aldehyde_DH_dom"/>
</dbReference>
<gene>
    <name evidence="6" type="ORF">GCM10009668_27340</name>
</gene>
<comment type="similarity">
    <text evidence="1 4">Belongs to the aldehyde dehydrogenase family.</text>
</comment>
<dbReference type="Pfam" id="PF00171">
    <property type="entry name" value="Aldedh"/>
    <property type="match status" value="1"/>
</dbReference>
<keyword evidence="2 4" id="KW-0560">Oxidoreductase</keyword>
<dbReference type="RefSeq" id="WP_343995347.1">
    <property type="nucleotide sequence ID" value="NZ_BAAALG010000011.1"/>
</dbReference>
<dbReference type="SUPFAM" id="SSF53720">
    <property type="entry name" value="ALDH-like"/>
    <property type="match status" value="1"/>
</dbReference>
<dbReference type="EMBL" id="BAAALG010000011">
    <property type="protein sequence ID" value="GAA1106248.1"/>
    <property type="molecule type" value="Genomic_DNA"/>
</dbReference>
<protein>
    <submittedName>
        <fullName evidence="6">Aldehyde dehydrogenase family protein</fullName>
    </submittedName>
</protein>
<proteinExistence type="inferred from homology"/>
<evidence type="ECO:0000256" key="2">
    <source>
        <dbReference type="ARBA" id="ARBA00023002"/>
    </source>
</evidence>
<dbReference type="InterPro" id="IPR016163">
    <property type="entry name" value="Ald_DH_C"/>
</dbReference>
<evidence type="ECO:0000256" key="3">
    <source>
        <dbReference type="PROSITE-ProRule" id="PRU10007"/>
    </source>
</evidence>
<feature type="domain" description="Aldehyde dehydrogenase" evidence="5">
    <location>
        <begin position="15"/>
        <end position="466"/>
    </location>
</feature>
<dbReference type="PANTHER" id="PTHR42804">
    <property type="entry name" value="ALDEHYDE DEHYDROGENASE"/>
    <property type="match status" value="1"/>
</dbReference>
<sequence length="468" mass="49032">MRYETVLIGGRWLPTTETIEVENPATMQVVGTSGRASVAQVDLAVAAARDALPAWGSLPPEQRATALDRLVDALRGRRRELIDVTVAEVGTPVADATAWHVDLGIELVVSAIRNLRAHRFESEVGNSLLFQRPVGVAACITPWNYPFYQLTAKVAPALAAGCTVVLKPAELTPLSAYLFAEAVEEAGLPAGVFNLLPGIGAEIGAALADHDGVDLVSFTGSTKVGRAVGAAAAGRLAKVCLELGGKSASLVCADADLDTAVRATVESAMLNAGQTCSAWTRLLVPAERYDEAVEIAGKHAADLVVGDPTDERTQVGPLVSRGQWEQVSAMVAAAVARGARLVTGGGAPDGLRTGHYLAPTVLADLAPQDPASQEEIFGPVLVVHPYADEDEAIRIANGTRYGLAGAVWSGAEERALSIARRLETGQVDLNGAAFNPEAPFGGWKDSGLGRELGRVGLEEYLEWTAVQR</sequence>
<dbReference type="Gene3D" id="3.40.605.10">
    <property type="entry name" value="Aldehyde Dehydrogenase, Chain A, domain 1"/>
    <property type="match status" value="1"/>
</dbReference>
<feature type="active site" evidence="3">
    <location>
        <position position="242"/>
    </location>
</feature>
<evidence type="ECO:0000313" key="6">
    <source>
        <dbReference type="EMBL" id="GAA1106248.1"/>
    </source>
</evidence>
<evidence type="ECO:0000256" key="1">
    <source>
        <dbReference type="ARBA" id="ARBA00009986"/>
    </source>
</evidence>
<organism evidence="6 7">
    <name type="scientific">Nocardioides dubius</name>
    <dbReference type="NCBI Taxonomy" id="317019"/>
    <lineage>
        <taxon>Bacteria</taxon>
        <taxon>Bacillati</taxon>
        <taxon>Actinomycetota</taxon>
        <taxon>Actinomycetes</taxon>
        <taxon>Propionibacteriales</taxon>
        <taxon>Nocardioidaceae</taxon>
        <taxon>Nocardioides</taxon>
    </lineage>
</organism>
<evidence type="ECO:0000259" key="5">
    <source>
        <dbReference type="Pfam" id="PF00171"/>
    </source>
</evidence>
<dbReference type="InterPro" id="IPR016161">
    <property type="entry name" value="Ald_DH/histidinol_DH"/>
</dbReference>
<accession>A0ABP4EHV7</accession>
<evidence type="ECO:0000313" key="7">
    <source>
        <dbReference type="Proteomes" id="UP001501581"/>
    </source>
</evidence>
<evidence type="ECO:0000256" key="4">
    <source>
        <dbReference type="RuleBase" id="RU003345"/>
    </source>
</evidence>
<comment type="caution">
    <text evidence="6">The sequence shown here is derived from an EMBL/GenBank/DDBJ whole genome shotgun (WGS) entry which is preliminary data.</text>
</comment>
<dbReference type="PANTHER" id="PTHR42804:SF1">
    <property type="entry name" value="ALDEHYDE DEHYDROGENASE-RELATED"/>
    <property type="match status" value="1"/>
</dbReference>
<keyword evidence="7" id="KW-1185">Reference proteome</keyword>
<dbReference type="Gene3D" id="3.40.309.10">
    <property type="entry name" value="Aldehyde Dehydrogenase, Chain A, domain 2"/>
    <property type="match status" value="1"/>
</dbReference>